<dbReference type="Proteomes" id="UP000503144">
    <property type="component" value="Chromosome"/>
</dbReference>
<dbReference type="NCBIfam" id="TIGR01554">
    <property type="entry name" value="major_cap_HK97"/>
    <property type="match status" value="1"/>
</dbReference>
<dbReference type="Gene3D" id="3.30.2400.10">
    <property type="entry name" value="Major capsid protein gp5"/>
    <property type="match status" value="1"/>
</dbReference>
<evidence type="ECO:0000313" key="4">
    <source>
        <dbReference type="EMBL" id="QJB39733.1"/>
    </source>
</evidence>
<organism evidence="4 5">
    <name type="scientific">Chitinophaga oryzae</name>
    <dbReference type="NCBI Taxonomy" id="2725414"/>
    <lineage>
        <taxon>Bacteria</taxon>
        <taxon>Pseudomonadati</taxon>
        <taxon>Bacteroidota</taxon>
        <taxon>Chitinophagia</taxon>
        <taxon>Chitinophagales</taxon>
        <taxon>Chitinophagaceae</taxon>
        <taxon>Chitinophaga</taxon>
    </lineage>
</organism>
<evidence type="ECO:0000259" key="3">
    <source>
        <dbReference type="Pfam" id="PF05065"/>
    </source>
</evidence>
<name>A0ABX6LHX7_9BACT</name>
<feature type="coiled-coil region" evidence="2">
    <location>
        <begin position="53"/>
        <end position="80"/>
    </location>
</feature>
<gene>
    <name evidence="4" type="ORF">HF324_18465</name>
</gene>
<sequence>MRLNYANSFYRKDTPEDGGGVELITRQVGELKTLIQSGQQKTATDIQSVQSSVTEVKTSVTEMKSEQEELRKEINIIKAKSGRSSIIQKAADVNFNDRVKELVIENGEQLKAMAAGSLKSHSFRIQVKDVADTTAPNSLTGNYPKEYAQDIISMPSRKTHLRSLFGVGPTSERTYTYYREKPVEGGVASQNPEGAVKSKIKFNLEEVDANVKTIAGFTVISRQLLNNLPGTWSFLQKRMPELYYREEDRQLFSGTGLNGELSGLLAAIATGASTKTDLLLKVMATIAEIEDTDEDVNTLLFRPTDYMNLLETATLNKPDVIVIDPTTGRLTVAGVPAYKSTAVPAGTGVIGDFNMGADILQLTALNVAISLEDDNNFQKNAATVRVEAEVAFPIFRPGAFRKISMTTTP</sequence>
<evidence type="ECO:0000256" key="1">
    <source>
        <dbReference type="ARBA" id="ARBA00004328"/>
    </source>
</evidence>
<proteinExistence type="predicted"/>
<protein>
    <submittedName>
        <fullName evidence="4">Phage major capsid protein</fullName>
    </submittedName>
</protein>
<dbReference type="InterPro" id="IPR054612">
    <property type="entry name" value="Phage_capsid-like_C"/>
</dbReference>
<dbReference type="InterPro" id="IPR024455">
    <property type="entry name" value="Phage_capsid"/>
</dbReference>
<dbReference type="Pfam" id="PF05065">
    <property type="entry name" value="Phage_capsid"/>
    <property type="match status" value="1"/>
</dbReference>
<dbReference type="EMBL" id="CP051204">
    <property type="protein sequence ID" value="QJB39733.1"/>
    <property type="molecule type" value="Genomic_DNA"/>
</dbReference>
<dbReference type="SUPFAM" id="SSF56563">
    <property type="entry name" value="Major capsid protein gp5"/>
    <property type="match status" value="1"/>
</dbReference>
<accession>A0ABX6LHX7</accession>
<evidence type="ECO:0000256" key="2">
    <source>
        <dbReference type="SAM" id="Coils"/>
    </source>
</evidence>
<keyword evidence="2" id="KW-0175">Coiled coil</keyword>
<reference evidence="4 5" key="2">
    <citation type="submission" date="2020-09" db="EMBL/GenBank/DDBJ databases">
        <authorList>
            <person name="Kittiwongwattana C."/>
        </authorList>
    </citation>
    <scope>NUCLEOTIDE SEQUENCE [LARGE SCALE GENOMIC DNA]</scope>
    <source>
        <strain evidence="4 5">1303</strain>
    </source>
</reference>
<dbReference type="Gene3D" id="3.30.2320.10">
    <property type="entry name" value="hypothetical protein PF0899 domain"/>
    <property type="match status" value="1"/>
</dbReference>
<reference evidence="5" key="1">
    <citation type="submission" date="2020-04" db="EMBL/GenBank/DDBJ databases">
        <authorList>
            <person name="Kittiwongwattana C."/>
        </authorList>
    </citation>
    <scope>NUCLEOTIDE SEQUENCE [LARGE SCALE GENOMIC DNA]</scope>
    <source>
        <strain evidence="5">1303</strain>
    </source>
</reference>
<keyword evidence="5" id="KW-1185">Reference proteome</keyword>
<comment type="subcellular location">
    <subcellularLocation>
        <location evidence="1">Virion</location>
    </subcellularLocation>
</comment>
<evidence type="ECO:0000313" key="5">
    <source>
        <dbReference type="Proteomes" id="UP000503144"/>
    </source>
</evidence>
<feature type="domain" description="Phage capsid-like C-terminal" evidence="3">
    <location>
        <begin position="144"/>
        <end position="404"/>
    </location>
</feature>
<dbReference type="RefSeq" id="WP_168861331.1">
    <property type="nucleotide sequence ID" value="NZ_CP051204.2"/>
</dbReference>